<keyword evidence="1" id="KW-0472">Membrane</keyword>
<feature type="transmembrane region" description="Helical" evidence="1">
    <location>
        <begin position="84"/>
        <end position="106"/>
    </location>
</feature>
<dbReference type="RefSeq" id="WP_382166867.1">
    <property type="nucleotide sequence ID" value="NZ_JBHTBR010000004.1"/>
</dbReference>
<evidence type="ECO:0000256" key="1">
    <source>
        <dbReference type="SAM" id="Phobius"/>
    </source>
</evidence>
<name>A0ABW2IKE6_9PROT</name>
<sequence length="139" mass="14744">MSFREKSAWVCMVGLLAVYGYYFVDSGFRIRDTTSGDAFMMTQLGLMISIVVVMIVGHIIAAVSSPKGADAQCDERDVLIAAKAGALGGNIAIGGALLAAATAFRGANGVEVGNWVILAVVVGELVRYGMQIAKYRHWL</sequence>
<organism evidence="2 3">
    <name type="scientific">Hirschia litorea</name>
    <dbReference type="NCBI Taxonomy" id="1199156"/>
    <lineage>
        <taxon>Bacteria</taxon>
        <taxon>Pseudomonadati</taxon>
        <taxon>Pseudomonadota</taxon>
        <taxon>Alphaproteobacteria</taxon>
        <taxon>Hyphomonadales</taxon>
        <taxon>Hyphomonadaceae</taxon>
        <taxon>Hirschia</taxon>
    </lineage>
</organism>
<comment type="caution">
    <text evidence="2">The sequence shown here is derived from an EMBL/GenBank/DDBJ whole genome shotgun (WGS) entry which is preliminary data.</text>
</comment>
<gene>
    <name evidence="2" type="ORF">ACFQS8_08380</name>
</gene>
<keyword evidence="1" id="KW-1133">Transmembrane helix</keyword>
<feature type="transmembrane region" description="Helical" evidence="1">
    <location>
        <begin position="112"/>
        <end position="130"/>
    </location>
</feature>
<evidence type="ECO:0000313" key="2">
    <source>
        <dbReference type="EMBL" id="MFC7291629.1"/>
    </source>
</evidence>
<evidence type="ECO:0000313" key="3">
    <source>
        <dbReference type="Proteomes" id="UP001596492"/>
    </source>
</evidence>
<accession>A0ABW2IKE6</accession>
<feature type="transmembrane region" description="Helical" evidence="1">
    <location>
        <begin position="7"/>
        <end position="24"/>
    </location>
</feature>
<dbReference type="Proteomes" id="UP001596492">
    <property type="component" value="Unassembled WGS sequence"/>
</dbReference>
<keyword evidence="3" id="KW-1185">Reference proteome</keyword>
<reference evidence="3" key="1">
    <citation type="journal article" date="2019" name="Int. J. Syst. Evol. Microbiol.">
        <title>The Global Catalogue of Microorganisms (GCM) 10K type strain sequencing project: providing services to taxonomists for standard genome sequencing and annotation.</title>
        <authorList>
            <consortium name="The Broad Institute Genomics Platform"/>
            <consortium name="The Broad Institute Genome Sequencing Center for Infectious Disease"/>
            <person name="Wu L."/>
            <person name="Ma J."/>
        </authorList>
    </citation>
    <scope>NUCLEOTIDE SEQUENCE [LARGE SCALE GENOMIC DNA]</scope>
    <source>
        <strain evidence="3">CCUG 51308</strain>
    </source>
</reference>
<keyword evidence="1" id="KW-0812">Transmembrane</keyword>
<feature type="transmembrane region" description="Helical" evidence="1">
    <location>
        <begin position="44"/>
        <end position="63"/>
    </location>
</feature>
<proteinExistence type="predicted"/>
<dbReference type="EMBL" id="JBHTBR010000004">
    <property type="protein sequence ID" value="MFC7291629.1"/>
    <property type="molecule type" value="Genomic_DNA"/>
</dbReference>
<protein>
    <submittedName>
        <fullName evidence="2">Uncharacterized protein</fullName>
    </submittedName>
</protein>